<accession>X0WQ37</accession>
<sequence length="262" mass="29776">TPGSALGIWRDGMQGFMVSKSLRWFKSEMSDYRLNDIDEVRIFLQEYDEAMYAAYARSNFYSVLNEWFNDAGSVGTASLYTEEDIKGGTTVHIPIHLREVFIAESKHQVVDVLFRKFFFTARQALQMFDKDKLTSDVISNATNHPEKTHEFIHAVFPNDERQFGSISSTNKKYKSVYLQTKGSGGDNQPNQTSESIINANGQPVDGIVKEGGYDIFPYAVWRFRKNSDEVYGYSPAMDVMVTIEKLNTIGKTMLQAAHLSIR</sequence>
<evidence type="ECO:0000256" key="3">
    <source>
        <dbReference type="ARBA" id="ARBA00022612"/>
    </source>
</evidence>
<evidence type="ECO:0000256" key="4">
    <source>
        <dbReference type="ARBA" id="ARBA00022844"/>
    </source>
</evidence>
<dbReference type="GO" id="GO:0044423">
    <property type="term" value="C:virion component"/>
    <property type="evidence" value="ECO:0007669"/>
    <property type="project" value="UniProtKB-KW"/>
</dbReference>
<evidence type="ECO:0000256" key="6">
    <source>
        <dbReference type="ARBA" id="ARBA00023296"/>
    </source>
</evidence>
<keyword evidence="5" id="KW-0231">Viral genome packaging</keyword>
<evidence type="ECO:0000256" key="2">
    <source>
        <dbReference type="ARBA" id="ARBA00022595"/>
    </source>
</evidence>
<gene>
    <name evidence="7" type="ORF">S01H1_48114</name>
</gene>
<dbReference type="GO" id="GO:0046718">
    <property type="term" value="P:symbiont entry into host cell"/>
    <property type="evidence" value="ECO:0007669"/>
    <property type="project" value="UniProtKB-KW"/>
</dbReference>
<dbReference type="Pfam" id="PF12236">
    <property type="entry name" value="Head-tail_con"/>
    <property type="match status" value="2"/>
</dbReference>
<feature type="non-terminal residue" evidence="7">
    <location>
        <position position="262"/>
    </location>
</feature>
<evidence type="ECO:0000256" key="1">
    <source>
        <dbReference type="ARBA" id="ARBA00004328"/>
    </source>
</evidence>
<keyword evidence="4" id="KW-0946">Virion</keyword>
<protein>
    <submittedName>
        <fullName evidence="7">Uncharacterized protein</fullName>
    </submittedName>
</protein>
<keyword evidence="2" id="KW-1162">Viral penetration into host cytoplasm</keyword>
<evidence type="ECO:0000313" key="7">
    <source>
        <dbReference type="EMBL" id="GAG26633.1"/>
    </source>
</evidence>
<comment type="subcellular location">
    <subcellularLocation>
        <location evidence="1">Virion</location>
    </subcellularLocation>
</comment>
<dbReference type="AlphaFoldDB" id="X0WQ37"/>
<organism evidence="7">
    <name type="scientific">marine sediment metagenome</name>
    <dbReference type="NCBI Taxonomy" id="412755"/>
    <lineage>
        <taxon>unclassified sequences</taxon>
        <taxon>metagenomes</taxon>
        <taxon>ecological metagenomes</taxon>
    </lineage>
</organism>
<keyword evidence="6" id="KW-1160">Virus entry into host cell</keyword>
<feature type="non-terminal residue" evidence="7">
    <location>
        <position position="1"/>
    </location>
</feature>
<name>X0WQ37_9ZZZZ</name>
<dbReference type="InterPro" id="IPR020991">
    <property type="entry name" value="Connector_podovirus"/>
</dbReference>
<keyword evidence="3" id="KW-1188">Viral release from host cell</keyword>
<dbReference type="EMBL" id="BARS01030886">
    <property type="protein sequence ID" value="GAG26633.1"/>
    <property type="molecule type" value="Genomic_DNA"/>
</dbReference>
<proteinExistence type="predicted"/>
<reference evidence="7" key="1">
    <citation type="journal article" date="2014" name="Front. Microbiol.">
        <title>High frequency of phylogenetically diverse reductive dehalogenase-homologous genes in deep subseafloor sedimentary metagenomes.</title>
        <authorList>
            <person name="Kawai M."/>
            <person name="Futagami T."/>
            <person name="Toyoda A."/>
            <person name="Takaki Y."/>
            <person name="Nishi S."/>
            <person name="Hori S."/>
            <person name="Arai W."/>
            <person name="Tsubouchi T."/>
            <person name="Morono Y."/>
            <person name="Uchiyama I."/>
            <person name="Ito T."/>
            <person name="Fujiyama A."/>
            <person name="Inagaki F."/>
            <person name="Takami H."/>
        </authorList>
    </citation>
    <scope>NUCLEOTIDE SEQUENCE</scope>
    <source>
        <strain evidence="7">Expedition CK06-06</strain>
    </source>
</reference>
<comment type="caution">
    <text evidence="7">The sequence shown here is derived from an EMBL/GenBank/DDBJ whole genome shotgun (WGS) entry which is preliminary data.</text>
</comment>
<evidence type="ECO:0000256" key="5">
    <source>
        <dbReference type="ARBA" id="ARBA00023219"/>
    </source>
</evidence>